<dbReference type="AlphaFoldDB" id="A0AAV1CI30"/>
<proteinExistence type="predicted"/>
<name>A0AAV1CI30_OLDCO</name>
<dbReference type="Proteomes" id="UP001161247">
    <property type="component" value="Chromosome 2"/>
</dbReference>
<gene>
    <name evidence="1" type="ORF">OLC1_LOCUS6184</name>
</gene>
<reference evidence="1" key="1">
    <citation type="submission" date="2023-03" db="EMBL/GenBank/DDBJ databases">
        <authorList>
            <person name="Julca I."/>
        </authorList>
    </citation>
    <scope>NUCLEOTIDE SEQUENCE</scope>
</reference>
<keyword evidence="2" id="KW-1185">Reference proteome</keyword>
<evidence type="ECO:0000313" key="2">
    <source>
        <dbReference type="Proteomes" id="UP001161247"/>
    </source>
</evidence>
<protein>
    <submittedName>
        <fullName evidence="1">OLC1v1031034C1</fullName>
    </submittedName>
</protein>
<organism evidence="1 2">
    <name type="scientific">Oldenlandia corymbosa var. corymbosa</name>
    <dbReference type="NCBI Taxonomy" id="529605"/>
    <lineage>
        <taxon>Eukaryota</taxon>
        <taxon>Viridiplantae</taxon>
        <taxon>Streptophyta</taxon>
        <taxon>Embryophyta</taxon>
        <taxon>Tracheophyta</taxon>
        <taxon>Spermatophyta</taxon>
        <taxon>Magnoliopsida</taxon>
        <taxon>eudicotyledons</taxon>
        <taxon>Gunneridae</taxon>
        <taxon>Pentapetalae</taxon>
        <taxon>asterids</taxon>
        <taxon>lamiids</taxon>
        <taxon>Gentianales</taxon>
        <taxon>Rubiaceae</taxon>
        <taxon>Rubioideae</taxon>
        <taxon>Spermacoceae</taxon>
        <taxon>Hedyotis-Oldenlandia complex</taxon>
        <taxon>Oldenlandia</taxon>
    </lineage>
</organism>
<sequence length="187" mass="20974">MVYMLPKYFGMRDPPFATTLVPATVADQVVVPEAASFVTEPHDTTVGGHLHRQNTRPTTTEANIVISGQTKTWVQKETRLDPEQEKLRAVSDAILNDLNHNQQQNAQCLDGHPEALPAQQRLPVHTRLGNPPLTIHRIMFKIEDRQFGSGFKDPINKEALNKEQSEQNLSMTESGIMLFIKSSLPCH</sequence>
<dbReference type="EMBL" id="OX459119">
    <property type="protein sequence ID" value="CAI9095155.1"/>
    <property type="molecule type" value="Genomic_DNA"/>
</dbReference>
<accession>A0AAV1CI30</accession>
<evidence type="ECO:0000313" key="1">
    <source>
        <dbReference type="EMBL" id="CAI9095155.1"/>
    </source>
</evidence>